<protein>
    <submittedName>
        <fullName evidence="1">Uncharacterized protein</fullName>
    </submittedName>
</protein>
<comment type="caution">
    <text evidence="1">The sequence shown here is derived from an EMBL/GenBank/DDBJ whole genome shotgun (WGS) entry which is preliminary data.</text>
</comment>
<evidence type="ECO:0000313" key="2">
    <source>
        <dbReference type="Proteomes" id="UP001152803"/>
    </source>
</evidence>
<dbReference type="EMBL" id="JAFJMO010000006">
    <property type="protein sequence ID" value="KAJ8274740.1"/>
    <property type="molecule type" value="Genomic_DNA"/>
</dbReference>
<reference evidence="1" key="1">
    <citation type="journal article" date="2023" name="Science">
        <title>Genome structures resolve the early diversification of teleost fishes.</title>
        <authorList>
            <person name="Parey E."/>
            <person name="Louis A."/>
            <person name="Montfort J."/>
            <person name="Bouchez O."/>
            <person name="Roques C."/>
            <person name="Iampietro C."/>
            <person name="Lluch J."/>
            <person name="Castinel A."/>
            <person name="Donnadieu C."/>
            <person name="Desvignes T."/>
            <person name="Floi Bucao C."/>
            <person name="Jouanno E."/>
            <person name="Wen M."/>
            <person name="Mejri S."/>
            <person name="Dirks R."/>
            <person name="Jansen H."/>
            <person name="Henkel C."/>
            <person name="Chen W.J."/>
            <person name="Zahm M."/>
            <person name="Cabau C."/>
            <person name="Klopp C."/>
            <person name="Thompson A.W."/>
            <person name="Robinson-Rechavi M."/>
            <person name="Braasch I."/>
            <person name="Lecointre G."/>
            <person name="Bobe J."/>
            <person name="Postlethwait J.H."/>
            <person name="Berthelot C."/>
            <person name="Roest Crollius H."/>
            <person name="Guiguen Y."/>
        </authorList>
    </citation>
    <scope>NUCLEOTIDE SEQUENCE</scope>
    <source>
        <strain evidence="1">Concon-B</strain>
    </source>
</reference>
<evidence type="ECO:0000313" key="1">
    <source>
        <dbReference type="EMBL" id="KAJ8274740.1"/>
    </source>
</evidence>
<dbReference type="Proteomes" id="UP001152803">
    <property type="component" value="Unassembled WGS sequence"/>
</dbReference>
<organism evidence="1 2">
    <name type="scientific">Conger conger</name>
    <name type="common">Conger eel</name>
    <name type="synonym">Muraena conger</name>
    <dbReference type="NCBI Taxonomy" id="82655"/>
    <lineage>
        <taxon>Eukaryota</taxon>
        <taxon>Metazoa</taxon>
        <taxon>Chordata</taxon>
        <taxon>Craniata</taxon>
        <taxon>Vertebrata</taxon>
        <taxon>Euteleostomi</taxon>
        <taxon>Actinopterygii</taxon>
        <taxon>Neopterygii</taxon>
        <taxon>Teleostei</taxon>
        <taxon>Anguilliformes</taxon>
        <taxon>Congridae</taxon>
        <taxon>Conger</taxon>
    </lineage>
</organism>
<proteinExistence type="predicted"/>
<name>A0A9Q1DLH0_CONCO</name>
<accession>A0A9Q1DLH0</accession>
<sequence length="110" mass="13230">MKIMAWLFFYPTTQIEEPITVEDKVLTFERIKGYVTVQYARVWRQWSHPQQQAEHSLSRELAKHYIVQWLQKTDLHTDRTCMPPDHPRCFPFSGSMYFKPTNTPTKVMPR</sequence>
<keyword evidence="2" id="KW-1185">Reference proteome</keyword>
<dbReference type="AlphaFoldDB" id="A0A9Q1DLH0"/>
<gene>
    <name evidence="1" type="ORF">COCON_G00093650</name>
</gene>